<evidence type="ECO:0000313" key="3">
    <source>
        <dbReference type="Proteomes" id="UP000499080"/>
    </source>
</evidence>
<name>A0A4Y2FY38_ARAVE</name>
<reference evidence="2 3" key="1">
    <citation type="journal article" date="2019" name="Sci. Rep.">
        <title>Orb-weaving spider Araneus ventricosus genome elucidates the spidroin gene catalogue.</title>
        <authorList>
            <person name="Kono N."/>
            <person name="Nakamura H."/>
            <person name="Ohtoshi R."/>
            <person name="Moran D.A.P."/>
            <person name="Shinohara A."/>
            <person name="Yoshida Y."/>
            <person name="Fujiwara M."/>
            <person name="Mori M."/>
            <person name="Tomita M."/>
            <person name="Arakawa K."/>
        </authorList>
    </citation>
    <scope>NUCLEOTIDE SEQUENCE [LARGE SCALE GENOMIC DNA]</scope>
</reference>
<dbReference type="AlphaFoldDB" id="A0A4Y2FY38"/>
<dbReference type="Proteomes" id="UP000499080">
    <property type="component" value="Unassembled WGS sequence"/>
</dbReference>
<feature type="compositionally biased region" description="Polar residues" evidence="1">
    <location>
        <begin position="80"/>
        <end position="96"/>
    </location>
</feature>
<accession>A0A4Y2FY38</accession>
<feature type="compositionally biased region" description="Polar residues" evidence="1">
    <location>
        <begin position="1"/>
        <end position="10"/>
    </location>
</feature>
<comment type="caution">
    <text evidence="2">The sequence shown here is derived from an EMBL/GenBank/DDBJ whole genome shotgun (WGS) entry which is preliminary data.</text>
</comment>
<feature type="region of interest" description="Disordered" evidence="1">
    <location>
        <begin position="1"/>
        <end position="22"/>
    </location>
</feature>
<gene>
    <name evidence="2" type="ORF">AVEN_164062_1</name>
</gene>
<evidence type="ECO:0000313" key="2">
    <source>
        <dbReference type="EMBL" id="GBM46051.1"/>
    </source>
</evidence>
<dbReference type="OrthoDB" id="125347at2759"/>
<keyword evidence="3" id="KW-1185">Reference proteome</keyword>
<organism evidence="2 3">
    <name type="scientific">Araneus ventricosus</name>
    <name type="common">Orbweaver spider</name>
    <name type="synonym">Epeira ventricosa</name>
    <dbReference type="NCBI Taxonomy" id="182803"/>
    <lineage>
        <taxon>Eukaryota</taxon>
        <taxon>Metazoa</taxon>
        <taxon>Ecdysozoa</taxon>
        <taxon>Arthropoda</taxon>
        <taxon>Chelicerata</taxon>
        <taxon>Arachnida</taxon>
        <taxon>Araneae</taxon>
        <taxon>Araneomorphae</taxon>
        <taxon>Entelegynae</taxon>
        <taxon>Araneoidea</taxon>
        <taxon>Araneidae</taxon>
        <taxon>Araneus</taxon>
    </lineage>
</organism>
<dbReference type="EMBL" id="BGPR01001121">
    <property type="protein sequence ID" value="GBM46051.1"/>
    <property type="molecule type" value="Genomic_DNA"/>
</dbReference>
<sequence>MPLNEQSSSDIQEEYDNSILEQGNEFEGFENLDEENLEDWFQSDECEPGFQYLIDEDIVTNCVVKSNSDDSTDAQDVLNDGNTISHSTALQSAETL</sequence>
<protein>
    <submittedName>
        <fullName evidence="2">Uncharacterized protein</fullName>
    </submittedName>
</protein>
<feature type="region of interest" description="Disordered" evidence="1">
    <location>
        <begin position="68"/>
        <end position="96"/>
    </location>
</feature>
<evidence type="ECO:0000256" key="1">
    <source>
        <dbReference type="SAM" id="MobiDB-lite"/>
    </source>
</evidence>
<proteinExistence type="predicted"/>